<dbReference type="NCBIfam" id="NF006719">
    <property type="entry name" value="PRK09257.1"/>
    <property type="match status" value="1"/>
</dbReference>
<dbReference type="GO" id="GO:0030170">
    <property type="term" value="F:pyridoxal phosphate binding"/>
    <property type="evidence" value="ECO:0007669"/>
    <property type="project" value="InterPro"/>
</dbReference>
<dbReference type="AlphaFoldDB" id="Q1LT64"/>
<evidence type="ECO:0000256" key="2">
    <source>
        <dbReference type="ARBA" id="ARBA00007441"/>
    </source>
</evidence>
<dbReference type="FunFam" id="3.40.640.10:FF:000015">
    <property type="entry name" value="Aspartate aminotransferase"/>
    <property type="match status" value="1"/>
</dbReference>
<comment type="similarity">
    <text evidence="2 7">Belongs to the class-I pyridoxal-phosphate-dependent aminotransferase family.</text>
</comment>
<dbReference type="OrthoDB" id="9766445at2"/>
<dbReference type="InterPro" id="IPR000796">
    <property type="entry name" value="Asp_trans"/>
</dbReference>
<evidence type="ECO:0000256" key="4">
    <source>
        <dbReference type="ARBA" id="ARBA00022576"/>
    </source>
</evidence>
<sequence>MFESISTAPTEPILGMLDVFRADNRQYKINLGIGVYQDETGNTPILNSVKQAEALLLDQEINKNYLSIDGLPIFNHYTKQLLFGVNNTIVSNIVARCAQTPGGTSALRVAAEFLLQHTAATRIWISNPSWPNHKNIFQAAGLQVKKYVYYNSIKHTIDFNGMLNSLSQAKASDIVLFHGCCHNPSGMDLSIEQWSELANLTRKKHLLPLFDLSYQGFASSLENDTEGLKIFFLTNSELIICSSYSKMFSLYNERVGACTIVATESDIVNRAFSQIKSIIRTNYSNPPAHGALIVATILGNDRLRSIWERELQHMRERIKKMRMLLVTTLQDKNVQQDFSFINQQNGMFSFSGLTPKQVLKLRHQFGIYLVNSGRINVAGITLNNIEQLCEAIIAVL</sequence>
<reference evidence="9 10" key="1">
    <citation type="journal article" date="2006" name="PLoS Biol.">
        <title>Metabolic complementarity and genomics of the dual bacterial symbiosis of sharpshooters.</title>
        <authorList>
            <person name="Wu D."/>
            <person name="Daugherty S.C."/>
            <person name="Van Aken S.E."/>
            <person name="Pai G.H."/>
            <person name="Watkins K.L."/>
            <person name="Khouri H."/>
            <person name="Tallon L.J."/>
            <person name="Zaborsky J.M."/>
            <person name="Dunbar H.E."/>
            <person name="Tran P.L."/>
            <person name="Moran N.A."/>
            <person name="Eisen J.A."/>
        </authorList>
    </citation>
    <scope>NUCLEOTIDE SEQUENCE [LARGE SCALE GENOMIC DNA]</scope>
    <source>
        <strain evidence="9">Hc</strain>
    </source>
</reference>
<evidence type="ECO:0000256" key="7">
    <source>
        <dbReference type="RuleBase" id="RU000481"/>
    </source>
</evidence>
<organism evidence="9 10">
    <name type="scientific">Baumannia cicadellinicola subsp. Homalodisca coagulata</name>
    <dbReference type="NCBI Taxonomy" id="374463"/>
    <lineage>
        <taxon>Bacteria</taxon>
        <taxon>Pseudomonadati</taxon>
        <taxon>Pseudomonadota</taxon>
        <taxon>Gammaproteobacteria</taxon>
        <taxon>Candidatus Palibaumannia</taxon>
    </lineage>
</organism>
<dbReference type="SUPFAM" id="SSF53383">
    <property type="entry name" value="PLP-dependent transferases"/>
    <property type="match status" value="1"/>
</dbReference>
<dbReference type="STRING" id="374463.BCI_0407"/>
<dbReference type="HOGENOM" id="CLU_032440_1_2_6"/>
<dbReference type="InterPro" id="IPR015422">
    <property type="entry name" value="PyrdxlP-dep_Trfase_small"/>
</dbReference>
<feature type="domain" description="Aminotransferase class I/classII large" evidence="8">
    <location>
        <begin position="28"/>
        <end position="392"/>
    </location>
</feature>
<accession>Q1LT64</accession>
<dbReference type="Pfam" id="PF00155">
    <property type="entry name" value="Aminotran_1_2"/>
    <property type="match status" value="1"/>
</dbReference>
<dbReference type="KEGG" id="bci:BCI_0407"/>
<dbReference type="Gene3D" id="3.40.640.10">
    <property type="entry name" value="Type I PLP-dependent aspartate aminotransferase-like (Major domain)"/>
    <property type="match status" value="1"/>
</dbReference>
<dbReference type="EC" id="2.6.1.-" evidence="7"/>
<evidence type="ECO:0000256" key="3">
    <source>
        <dbReference type="ARBA" id="ARBA00011738"/>
    </source>
</evidence>
<dbReference type="EMBL" id="CP000238">
    <property type="protein sequence ID" value="ABF13920.1"/>
    <property type="molecule type" value="Genomic_DNA"/>
</dbReference>
<protein>
    <recommendedName>
        <fullName evidence="7">Aminotransferase</fullName>
        <ecNumber evidence="7">2.6.1.-</ecNumber>
    </recommendedName>
</protein>
<dbReference type="RefSeq" id="WP_011520583.1">
    <property type="nucleotide sequence ID" value="NC_007984.1"/>
</dbReference>
<name>Q1LT64_BAUCH</name>
<dbReference type="FunFam" id="3.90.1150.10:FF:000001">
    <property type="entry name" value="Aspartate aminotransferase"/>
    <property type="match status" value="1"/>
</dbReference>
<evidence type="ECO:0000256" key="6">
    <source>
        <dbReference type="ARBA" id="ARBA00022898"/>
    </source>
</evidence>
<evidence type="ECO:0000313" key="9">
    <source>
        <dbReference type="EMBL" id="ABF13920.1"/>
    </source>
</evidence>
<evidence type="ECO:0000256" key="1">
    <source>
        <dbReference type="ARBA" id="ARBA00001933"/>
    </source>
</evidence>
<dbReference type="InterPro" id="IPR004839">
    <property type="entry name" value="Aminotransferase_I/II_large"/>
</dbReference>
<keyword evidence="6" id="KW-0663">Pyridoxal phosphate</keyword>
<evidence type="ECO:0000256" key="5">
    <source>
        <dbReference type="ARBA" id="ARBA00022679"/>
    </source>
</evidence>
<dbReference type="GO" id="GO:0042802">
    <property type="term" value="F:identical protein binding"/>
    <property type="evidence" value="ECO:0007669"/>
    <property type="project" value="TreeGrafter"/>
</dbReference>
<proteinExistence type="inferred from homology"/>
<dbReference type="PANTHER" id="PTHR11879:SF22">
    <property type="entry name" value="ASPARTATE AMINOTRANSFERASE, MITOCHONDRIAL"/>
    <property type="match status" value="1"/>
</dbReference>
<dbReference type="GO" id="GO:0005829">
    <property type="term" value="C:cytosol"/>
    <property type="evidence" value="ECO:0007669"/>
    <property type="project" value="TreeGrafter"/>
</dbReference>
<dbReference type="GO" id="GO:0033585">
    <property type="term" value="P:L-phenylalanine biosynthetic process from chorismate via phenylpyruvate"/>
    <property type="evidence" value="ECO:0007669"/>
    <property type="project" value="TreeGrafter"/>
</dbReference>
<dbReference type="PANTHER" id="PTHR11879">
    <property type="entry name" value="ASPARTATE AMINOTRANSFERASE"/>
    <property type="match status" value="1"/>
</dbReference>
<dbReference type="InterPro" id="IPR015421">
    <property type="entry name" value="PyrdxlP-dep_Trfase_major"/>
</dbReference>
<dbReference type="Gene3D" id="3.90.1150.10">
    <property type="entry name" value="Aspartate Aminotransferase, domain 1"/>
    <property type="match status" value="1"/>
</dbReference>
<dbReference type="GO" id="GO:0004838">
    <property type="term" value="F:L-tyrosine-2-oxoglutarate transaminase activity"/>
    <property type="evidence" value="ECO:0007669"/>
    <property type="project" value="TreeGrafter"/>
</dbReference>
<keyword evidence="4 7" id="KW-0032">Aminotransferase</keyword>
<dbReference type="InterPro" id="IPR015424">
    <property type="entry name" value="PyrdxlP-dep_Trfase"/>
</dbReference>
<dbReference type="Proteomes" id="UP000002427">
    <property type="component" value="Chromosome"/>
</dbReference>
<comment type="cofactor">
    <cofactor evidence="1 7">
        <name>pyridoxal 5'-phosphate</name>
        <dbReference type="ChEBI" id="CHEBI:597326"/>
    </cofactor>
</comment>
<dbReference type="InterPro" id="IPR004838">
    <property type="entry name" value="NHTrfase_class1_PyrdxlP-BS"/>
</dbReference>
<dbReference type="GO" id="GO:0004069">
    <property type="term" value="F:L-aspartate:2-oxoglutarate aminotransferase activity"/>
    <property type="evidence" value="ECO:0007669"/>
    <property type="project" value="TreeGrafter"/>
</dbReference>
<dbReference type="CDD" id="cd00609">
    <property type="entry name" value="AAT_like"/>
    <property type="match status" value="1"/>
</dbReference>
<keyword evidence="5 7" id="KW-0808">Transferase</keyword>
<evidence type="ECO:0000313" key="10">
    <source>
        <dbReference type="Proteomes" id="UP000002427"/>
    </source>
</evidence>
<comment type="subunit">
    <text evidence="3">Homodimer.</text>
</comment>
<gene>
    <name evidence="9" type="primary">aspC</name>
    <name evidence="9" type="ordered locus">BCI_0407</name>
</gene>
<evidence type="ECO:0000259" key="8">
    <source>
        <dbReference type="Pfam" id="PF00155"/>
    </source>
</evidence>
<dbReference type="PRINTS" id="PR00799">
    <property type="entry name" value="TRANSAMINASE"/>
</dbReference>
<keyword evidence="10" id="KW-1185">Reference proteome</keyword>
<dbReference type="PROSITE" id="PS00105">
    <property type="entry name" value="AA_TRANSFER_CLASS_1"/>
    <property type="match status" value="1"/>
</dbReference>